<dbReference type="GO" id="GO:0005173">
    <property type="term" value="F:stem cell factor receptor binding"/>
    <property type="evidence" value="ECO:0007669"/>
    <property type="project" value="InterPro"/>
</dbReference>
<evidence type="ECO:0000256" key="21">
    <source>
        <dbReference type="ARBA" id="ARBA00030364"/>
    </source>
</evidence>
<protein>
    <recommendedName>
        <fullName evidence="7">Kit ligand</fullName>
    </recommendedName>
    <alternativeName>
        <fullName evidence="21">Mast cell growth factor</fullName>
    </alternativeName>
    <alternativeName>
        <fullName evidence="23">Stem cell factor</fullName>
    </alternativeName>
    <alternativeName>
        <fullName evidence="22">c-Kit ligand</fullName>
    </alternativeName>
</protein>
<evidence type="ECO:0000256" key="15">
    <source>
        <dbReference type="ARBA" id="ARBA00023030"/>
    </source>
</evidence>
<evidence type="ECO:0000256" key="7">
    <source>
        <dbReference type="ARBA" id="ARBA00017304"/>
    </source>
</evidence>
<evidence type="ECO:0000256" key="13">
    <source>
        <dbReference type="ARBA" id="ARBA00022889"/>
    </source>
</evidence>
<dbReference type="GO" id="GO:0005856">
    <property type="term" value="C:cytoskeleton"/>
    <property type="evidence" value="ECO:0007669"/>
    <property type="project" value="UniProtKB-SubCell"/>
</dbReference>
<keyword evidence="10" id="KW-0964">Secreted</keyword>
<dbReference type="AlphaFoldDB" id="A0A0P7UCP2"/>
<feature type="transmembrane region" description="Helical" evidence="24">
    <location>
        <begin position="175"/>
        <end position="192"/>
    </location>
</feature>
<feature type="non-terminal residue" evidence="25">
    <location>
        <position position="1"/>
    </location>
</feature>
<evidence type="ECO:0000256" key="14">
    <source>
        <dbReference type="ARBA" id="ARBA00022989"/>
    </source>
</evidence>
<dbReference type="InterPro" id="IPR003452">
    <property type="entry name" value="SCF"/>
</dbReference>
<keyword evidence="17" id="KW-1015">Disulfide bond</keyword>
<dbReference type="GO" id="GO:0005886">
    <property type="term" value="C:plasma membrane"/>
    <property type="evidence" value="ECO:0007669"/>
    <property type="project" value="UniProtKB-SubCell"/>
</dbReference>
<evidence type="ECO:0000256" key="16">
    <source>
        <dbReference type="ARBA" id="ARBA00023136"/>
    </source>
</evidence>
<sequence length="239" mass="26946">KQNIPKDYKITVRHIPKEVSGMCWVVLNVFHLEESLKDLAQKFGNISSNRDNIDIYVQTLQDESTMEEFQCHYREERWPTEEYFDYVKDLLNAANSKNESRGCESPLCPSATTEANMSEPHAMVGCNELVPNCSAIQGAEGQVRQRTGSPQAAPLATDEAGAEHQYLPKIVEKSLLWMLIIPLAMGLLCLVWKISCRRRREEPEPNPDSGHVLTDIEGKAAPLHGQLSGHKIRLSMEMV</sequence>
<keyword evidence="13" id="KW-0130">Cell adhesion</keyword>
<dbReference type="STRING" id="113540.ENSSFOP00015021209"/>
<keyword evidence="19" id="KW-0206">Cytoskeleton</keyword>
<evidence type="ECO:0000256" key="8">
    <source>
        <dbReference type="ARBA" id="ARBA00022475"/>
    </source>
</evidence>
<dbReference type="GO" id="GO:0030027">
    <property type="term" value="C:lamellipodium"/>
    <property type="evidence" value="ECO:0007669"/>
    <property type="project" value="UniProtKB-SubCell"/>
</dbReference>
<dbReference type="GO" id="GO:0005125">
    <property type="term" value="F:cytokine activity"/>
    <property type="evidence" value="ECO:0007669"/>
    <property type="project" value="TreeGrafter"/>
</dbReference>
<evidence type="ECO:0000313" key="25">
    <source>
        <dbReference type="EMBL" id="KPP58026.1"/>
    </source>
</evidence>
<evidence type="ECO:0000256" key="9">
    <source>
        <dbReference type="ARBA" id="ARBA00022490"/>
    </source>
</evidence>
<comment type="similarity">
    <text evidence="6">Belongs to the SCF family.</text>
</comment>
<dbReference type="Pfam" id="PF02404">
    <property type="entry name" value="SCF"/>
    <property type="match status" value="1"/>
</dbReference>
<dbReference type="GO" id="GO:0030175">
    <property type="term" value="C:filopodium"/>
    <property type="evidence" value="ECO:0007669"/>
    <property type="project" value="UniProtKB-SubCell"/>
</dbReference>
<dbReference type="GO" id="GO:0008284">
    <property type="term" value="P:positive regulation of cell population proliferation"/>
    <property type="evidence" value="ECO:0007669"/>
    <property type="project" value="TreeGrafter"/>
</dbReference>
<keyword evidence="14 24" id="KW-1133">Transmembrane helix</keyword>
<organism evidence="25 26">
    <name type="scientific">Scleropages formosus</name>
    <name type="common">Asian bonytongue</name>
    <name type="synonym">Osteoglossum formosum</name>
    <dbReference type="NCBI Taxonomy" id="113540"/>
    <lineage>
        <taxon>Eukaryota</taxon>
        <taxon>Metazoa</taxon>
        <taxon>Chordata</taxon>
        <taxon>Craniata</taxon>
        <taxon>Vertebrata</taxon>
        <taxon>Euteleostomi</taxon>
        <taxon>Actinopterygii</taxon>
        <taxon>Neopterygii</taxon>
        <taxon>Teleostei</taxon>
        <taxon>Osteoglossocephala</taxon>
        <taxon>Osteoglossomorpha</taxon>
        <taxon>Osteoglossiformes</taxon>
        <taxon>Osteoglossidae</taxon>
        <taxon>Scleropages</taxon>
    </lineage>
</organism>
<evidence type="ECO:0000256" key="24">
    <source>
        <dbReference type="SAM" id="Phobius"/>
    </source>
</evidence>
<dbReference type="GO" id="GO:0007155">
    <property type="term" value="P:cell adhesion"/>
    <property type="evidence" value="ECO:0007669"/>
    <property type="project" value="UniProtKB-KW"/>
</dbReference>
<keyword evidence="16 24" id="KW-0472">Membrane</keyword>
<dbReference type="GO" id="GO:0008083">
    <property type="term" value="F:growth factor activity"/>
    <property type="evidence" value="ECO:0007669"/>
    <property type="project" value="UniProtKB-KW"/>
</dbReference>
<keyword evidence="8" id="KW-1003">Cell membrane</keyword>
<evidence type="ECO:0000256" key="10">
    <source>
        <dbReference type="ARBA" id="ARBA00022525"/>
    </source>
</evidence>
<keyword evidence="9" id="KW-0963">Cytoplasm</keyword>
<evidence type="ECO:0000256" key="23">
    <source>
        <dbReference type="ARBA" id="ARBA00033123"/>
    </source>
</evidence>
<dbReference type="InterPro" id="IPR009079">
    <property type="entry name" value="4_helix_cytokine-like_core"/>
</dbReference>
<dbReference type="GO" id="GO:0005576">
    <property type="term" value="C:extracellular region"/>
    <property type="evidence" value="ECO:0007669"/>
    <property type="project" value="UniProtKB-SubCell"/>
</dbReference>
<dbReference type="PANTHER" id="PTHR11574">
    <property type="entry name" value="KIT LIGAND"/>
    <property type="match status" value="1"/>
</dbReference>
<comment type="caution">
    <text evidence="25">The sequence shown here is derived from an EMBL/GenBank/DDBJ whole genome shotgun (WGS) entry which is preliminary data.</text>
</comment>
<reference evidence="25 26" key="1">
    <citation type="submission" date="2015-08" db="EMBL/GenBank/DDBJ databases">
        <title>The genome of the Asian arowana (Scleropages formosus).</title>
        <authorList>
            <person name="Tan M.H."/>
            <person name="Gan H.M."/>
            <person name="Croft L.J."/>
            <person name="Austin C.M."/>
        </authorList>
    </citation>
    <scope>NUCLEOTIDE SEQUENCE [LARGE SCALE GENOMIC DNA]</scope>
    <source>
        <strain evidence="25">Aro1</strain>
    </source>
</reference>
<accession>A0A0P7UCP2</accession>
<comment type="subcellular location">
    <subcellularLocation>
        <location evidence="2">Cell membrane</location>
        <topology evidence="2">Single-pass type I membrane protein</topology>
    </subcellularLocation>
    <subcellularLocation>
        <location evidence="3">Cell projection</location>
        <location evidence="3">Filopodium</location>
    </subcellularLocation>
    <subcellularLocation>
        <location evidence="4">Cell projection</location>
        <location evidence="4">Lamellipodium</location>
    </subcellularLocation>
    <subcellularLocation>
        <location evidence="1">Cytoplasm</location>
        <location evidence="1">Cytoskeleton</location>
    </subcellularLocation>
    <subcellularLocation>
        <location evidence="5">Secreted</location>
    </subcellularLocation>
</comment>
<evidence type="ECO:0000256" key="2">
    <source>
        <dbReference type="ARBA" id="ARBA00004251"/>
    </source>
</evidence>
<keyword evidence="20" id="KW-0966">Cell projection</keyword>
<evidence type="ECO:0000256" key="4">
    <source>
        <dbReference type="ARBA" id="ARBA00004510"/>
    </source>
</evidence>
<dbReference type="PANTHER" id="PTHR11574:SF0">
    <property type="entry name" value="KIT LIGAND"/>
    <property type="match status" value="1"/>
</dbReference>
<name>A0A0P7UCP2_SCLFO</name>
<keyword evidence="12" id="KW-0732">Signal</keyword>
<evidence type="ECO:0000256" key="3">
    <source>
        <dbReference type="ARBA" id="ARBA00004486"/>
    </source>
</evidence>
<keyword evidence="18" id="KW-0325">Glycoprotein</keyword>
<keyword evidence="11 24" id="KW-0812">Transmembrane</keyword>
<dbReference type="EMBL" id="JARO02014863">
    <property type="protein sequence ID" value="KPP58026.1"/>
    <property type="molecule type" value="Genomic_DNA"/>
</dbReference>
<evidence type="ECO:0000256" key="20">
    <source>
        <dbReference type="ARBA" id="ARBA00023273"/>
    </source>
</evidence>
<dbReference type="Proteomes" id="UP000034805">
    <property type="component" value="Unassembled WGS sequence"/>
</dbReference>
<evidence type="ECO:0000313" key="26">
    <source>
        <dbReference type="Proteomes" id="UP000034805"/>
    </source>
</evidence>
<evidence type="ECO:0000256" key="5">
    <source>
        <dbReference type="ARBA" id="ARBA00004613"/>
    </source>
</evidence>
<dbReference type="SUPFAM" id="SSF47266">
    <property type="entry name" value="4-helical cytokines"/>
    <property type="match status" value="1"/>
</dbReference>
<evidence type="ECO:0000256" key="11">
    <source>
        <dbReference type="ARBA" id="ARBA00022692"/>
    </source>
</evidence>
<evidence type="ECO:0000256" key="1">
    <source>
        <dbReference type="ARBA" id="ARBA00004245"/>
    </source>
</evidence>
<keyword evidence="15" id="KW-0339">Growth factor</keyword>
<dbReference type="Gene3D" id="1.20.1250.10">
    <property type="match status" value="1"/>
</dbReference>
<evidence type="ECO:0000256" key="18">
    <source>
        <dbReference type="ARBA" id="ARBA00023180"/>
    </source>
</evidence>
<proteinExistence type="inferred from homology"/>
<evidence type="ECO:0000256" key="6">
    <source>
        <dbReference type="ARBA" id="ARBA00010419"/>
    </source>
</evidence>
<evidence type="ECO:0000256" key="12">
    <source>
        <dbReference type="ARBA" id="ARBA00022729"/>
    </source>
</evidence>
<evidence type="ECO:0000256" key="19">
    <source>
        <dbReference type="ARBA" id="ARBA00023212"/>
    </source>
</evidence>
<evidence type="ECO:0000256" key="22">
    <source>
        <dbReference type="ARBA" id="ARBA00032898"/>
    </source>
</evidence>
<gene>
    <name evidence="25" type="ORF">Z043_124191</name>
</gene>
<evidence type="ECO:0000256" key="17">
    <source>
        <dbReference type="ARBA" id="ARBA00023157"/>
    </source>
</evidence>